<dbReference type="RefSeq" id="WP_316028009.1">
    <property type="nucleotide sequence ID" value="NZ_JAWDIO010000002.1"/>
</dbReference>
<reference evidence="5 6" key="1">
    <citation type="submission" date="2023-10" db="EMBL/GenBank/DDBJ databases">
        <title>Glaciecola aquimarina strain GGW-M5 nov., isolated from a coastal seawater.</title>
        <authorList>
            <person name="Bayburt H."/>
            <person name="Kim J.M."/>
            <person name="Choi B.J."/>
            <person name="Jeon C.O."/>
        </authorList>
    </citation>
    <scope>NUCLEOTIDE SEQUENCE [LARGE SCALE GENOMIC DNA]</scope>
    <source>
        <strain evidence="5 6">KCTC 32108</strain>
    </source>
</reference>
<keyword evidence="3" id="KW-0325">Glycoprotein</keyword>
<gene>
    <name evidence="5" type="ORF">RS130_08680</name>
</gene>
<dbReference type="InterPro" id="IPR000917">
    <property type="entry name" value="Sulfatase_N"/>
</dbReference>
<dbReference type="Proteomes" id="UP001247805">
    <property type="component" value="Unassembled WGS sequence"/>
</dbReference>
<dbReference type="InterPro" id="IPR047115">
    <property type="entry name" value="ARSB"/>
</dbReference>
<protein>
    <submittedName>
        <fullName evidence="5">Sulfatase-like hydrolase/transferase</fullName>
    </submittedName>
</protein>
<comment type="caution">
    <text evidence="5">The sequence shown here is derived from an EMBL/GenBank/DDBJ whole genome shotgun (WGS) entry which is preliminary data.</text>
</comment>
<dbReference type="InterPro" id="IPR017850">
    <property type="entry name" value="Alkaline_phosphatase_core_sf"/>
</dbReference>
<dbReference type="Gene3D" id="3.40.720.10">
    <property type="entry name" value="Alkaline Phosphatase, subunit A"/>
    <property type="match status" value="1"/>
</dbReference>
<evidence type="ECO:0000259" key="4">
    <source>
        <dbReference type="Pfam" id="PF00884"/>
    </source>
</evidence>
<dbReference type="PANTHER" id="PTHR10342">
    <property type="entry name" value="ARYLSULFATASE"/>
    <property type="match status" value="1"/>
</dbReference>
<dbReference type="SUPFAM" id="SSF53649">
    <property type="entry name" value="Alkaline phosphatase-like"/>
    <property type="match status" value="1"/>
</dbReference>
<evidence type="ECO:0000256" key="2">
    <source>
        <dbReference type="ARBA" id="ARBA00022837"/>
    </source>
</evidence>
<keyword evidence="6" id="KW-1185">Reference proteome</keyword>
<sequence length="126" mass="14073">MVQKYLKRYADLQHIADGRHQGLIEQGLFPQDVKVANNNFSWTQAEQNKIEQYRQQAAVHAAMVEKIDDNVGKLITALKDSGAYDNTLIFYFSDNGAAAHIGDLMNSPYKGVKALLWEGGKSSCHC</sequence>
<proteinExistence type="predicted"/>
<dbReference type="EMBL" id="JAWDIO010000002">
    <property type="protein sequence ID" value="MDU0353996.1"/>
    <property type="molecule type" value="Genomic_DNA"/>
</dbReference>
<evidence type="ECO:0000256" key="1">
    <source>
        <dbReference type="ARBA" id="ARBA00022723"/>
    </source>
</evidence>
<dbReference type="Pfam" id="PF00884">
    <property type="entry name" value="Sulfatase"/>
    <property type="match status" value="1"/>
</dbReference>
<feature type="domain" description="Sulfatase N-terminal" evidence="4">
    <location>
        <begin position="42"/>
        <end position="99"/>
    </location>
</feature>
<evidence type="ECO:0000313" key="5">
    <source>
        <dbReference type="EMBL" id="MDU0353996.1"/>
    </source>
</evidence>
<evidence type="ECO:0000256" key="3">
    <source>
        <dbReference type="ARBA" id="ARBA00023180"/>
    </source>
</evidence>
<keyword evidence="1" id="KW-0479">Metal-binding</keyword>
<name>A0ABU3SVI1_9ALTE</name>
<accession>A0ABU3SVI1</accession>
<dbReference type="PANTHER" id="PTHR10342:SF274">
    <property type="entry name" value="ARYLSULFATASE B"/>
    <property type="match status" value="1"/>
</dbReference>
<organism evidence="5 6">
    <name type="scientific">Paraglaciecola aquimarina</name>
    <dbReference type="NCBI Taxonomy" id="1235557"/>
    <lineage>
        <taxon>Bacteria</taxon>
        <taxon>Pseudomonadati</taxon>
        <taxon>Pseudomonadota</taxon>
        <taxon>Gammaproteobacteria</taxon>
        <taxon>Alteromonadales</taxon>
        <taxon>Alteromonadaceae</taxon>
        <taxon>Paraglaciecola</taxon>
    </lineage>
</organism>
<evidence type="ECO:0000313" key="6">
    <source>
        <dbReference type="Proteomes" id="UP001247805"/>
    </source>
</evidence>
<keyword evidence="2" id="KW-0106">Calcium</keyword>